<evidence type="ECO:0000259" key="1">
    <source>
        <dbReference type="Pfam" id="PF18765"/>
    </source>
</evidence>
<evidence type="ECO:0000313" key="2">
    <source>
        <dbReference type="EMBL" id="OGM76770.1"/>
    </source>
</evidence>
<gene>
    <name evidence="2" type="ORF">A2188_02135</name>
</gene>
<protein>
    <recommendedName>
        <fullName evidence="1">Polymerase beta nucleotidyltransferase domain-containing protein</fullName>
    </recommendedName>
</protein>
<dbReference type="InterPro" id="IPR052930">
    <property type="entry name" value="TA_antitoxin_MntA"/>
</dbReference>
<sequence length="93" mass="10594">MGVQTIKTKVTPVLREEGVIKAGLFGSYATGRATRKSDVDLVVQFGHKKSLFEVARLKLRLEEVLSKKVDLLIYRSIHPLLRETILNQQQIIY</sequence>
<dbReference type="Pfam" id="PF18765">
    <property type="entry name" value="Polbeta"/>
    <property type="match status" value="1"/>
</dbReference>
<reference evidence="2 3" key="1">
    <citation type="journal article" date="2016" name="Nat. Commun.">
        <title>Thousands of microbial genomes shed light on interconnected biogeochemical processes in an aquifer system.</title>
        <authorList>
            <person name="Anantharaman K."/>
            <person name="Brown C.T."/>
            <person name="Hug L.A."/>
            <person name="Sharon I."/>
            <person name="Castelle C.J."/>
            <person name="Probst A.J."/>
            <person name="Thomas B.C."/>
            <person name="Singh A."/>
            <person name="Wilkins M.J."/>
            <person name="Karaoz U."/>
            <person name="Brodie E.L."/>
            <person name="Williams K.H."/>
            <person name="Hubbard S.S."/>
            <person name="Banfield J.F."/>
        </authorList>
    </citation>
    <scope>NUCLEOTIDE SEQUENCE [LARGE SCALE GENOMIC DNA]</scope>
</reference>
<dbReference type="InterPro" id="IPR041633">
    <property type="entry name" value="Polbeta"/>
</dbReference>
<dbReference type="PANTHER" id="PTHR43852">
    <property type="entry name" value="NUCLEOTIDYLTRANSFERASE"/>
    <property type="match status" value="1"/>
</dbReference>
<evidence type="ECO:0000313" key="3">
    <source>
        <dbReference type="Proteomes" id="UP000179241"/>
    </source>
</evidence>
<dbReference type="EMBL" id="MGHU01000044">
    <property type="protein sequence ID" value="OGM76770.1"/>
    <property type="molecule type" value="Genomic_DNA"/>
</dbReference>
<organism evidence="2 3">
    <name type="scientific">Candidatus Woesebacteria bacterium RIFOXYA1_FULL_43_9</name>
    <dbReference type="NCBI Taxonomy" id="1802534"/>
    <lineage>
        <taxon>Bacteria</taxon>
        <taxon>Candidatus Woeseibacteriota</taxon>
    </lineage>
</organism>
<dbReference type="PANTHER" id="PTHR43852:SF2">
    <property type="entry name" value="PROTEIN ADENYLYLTRANSFERASE MNTA"/>
    <property type="match status" value="1"/>
</dbReference>
<feature type="domain" description="Polymerase beta nucleotidyltransferase" evidence="1">
    <location>
        <begin position="9"/>
        <end position="93"/>
    </location>
</feature>
<comment type="caution">
    <text evidence="2">The sequence shown here is derived from an EMBL/GenBank/DDBJ whole genome shotgun (WGS) entry which is preliminary data.</text>
</comment>
<dbReference type="AlphaFoldDB" id="A0A1F8CKB9"/>
<name>A0A1F8CKB9_9BACT</name>
<dbReference type="InterPro" id="IPR043519">
    <property type="entry name" value="NT_sf"/>
</dbReference>
<dbReference type="CDD" id="cd05403">
    <property type="entry name" value="NT_KNTase_like"/>
    <property type="match status" value="1"/>
</dbReference>
<dbReference type="Gene3D" id="3.30.460.10">
    <property type="entry name" value="Beta Polymerase, domain 2"/>
    <property type="match status" value="1"/>
</dbReference>
<accession>A0A1F8CKB9</accession>
<dbReference type="Proteomes" id="UP000179241">
    <property type="component" value="Unassembled WGS sequence"/>
</dbReference>
<proteinExistence type="predicted"/>
<dbReference type="SUPFAM" id="SSF81301">
    <property type="entry name" value="Nucleotidyltransferase"/>
    <property type="match status" value="1"/>
</dbReference>